<dbReference type="OrthoDB" id="10256606at2759"/>
<feature type="region of interest" description="Disordered" evidence="6">
    <location>
        <begin position="197"/>
        <end position="220"/>
    </location>
</feature>
<protein>
    <submittedName>
        <fullName evidence="9">DNA-directed RNA polymerase III subunit rpc8</fullName>
    </submittedName>
</protein>
<dbReference type="PANTHER" id="PTHR12709:SF1">
    <property type="entry name" value="DNA-DIRECTED RNA POLYMERASE III SUBUNIT RPC8"/>
    <property type="match status" value="1"/>
</dbReference>
<evidence type="ECO:0000313" key="10">
    <source>
        <dbReference type="Proteomes" id="UP000241890"/>
    </source>
</evidence>
<evidence type="ECO:0000313" key="9">
    <source>
        <dbReference type="EMBL" id="GBG29760.1"/>
    </source>
</evidence>
<comment type="similarity">
    <text evidence="2">Belongs to the eukaryotic RPB7/RPC8 RNA polymerase subunit family.</text>
</comment>
<evidence type="ECO:0000256" key="4">
    <source>
        <dbReference type="ARBA" id="ARBA00023163"/>
    </source>
</evidence>
<feature type="domain" description="RNA polymerase Rpb7-like N-terminal" evidence="7">
    <location>
        <begin position="8"/>
        <end position="64"/>
    </location>
</feature>
<dbReference type="Gene3D" id="3.30.1490.120">
    <property type="entry name" value="RNA polymerase Rpb7-like, N-terminal domain"/>
    <property type="match status" value="1"/>
</dbReference>
<keyword evidence="3 9" id="KW-0240">DNA-directed RNA polymerase</keyword>
<dbReference type="InterPro" id="IPR005576">
    <property type="entry name" value="Rpb7-like_N"/>
</dbReference>
<dbReference type="Pfam" id="PF08292">
    <property type="entry name" value="RNA_pol_Rbc25"/>
    <property type="match status" value="1"/>
</dbReference>
<evidence type="ECO:0000259" key="7">
    <source>
        <dbReference type="Pfam" id="PF03876"/>
    </source>
</evidence>
<gene>
    <name evidence="9" type="ORF">FCC1311_059812</name>
</gene>
<dbReference type="SUPFAM" id="SSF50249">
    <property type="entry name" value="Nucleic acid-binding proteins"/>
    <property type="match status" value="1"/>
</dbReference>
<comment type="caution">
    <text evidence="9">The sequence shown here is derived from an EMBL/GenBank/DDBJ whole genome shotgun (WGS) entry which is preliminary data.</text>
</comment>
<dbReference type="InParanoid" id="A0A2R5GFT2"/>
<evidence type="ECO:0000256" key="3">
    <source>
        <dbReference type="ARBA" id="ARBA00022478"/>
    </source>
</evidence>
<evidence type="ECO:0000256" key="2">
    <source>
        <dbReference type="ARBA" id="ARBA00009307"/>
    </source>
</evidence>
<comment type="subcellular location">
    <subcellularLocation>
        <location evidence="1">Nucleus</location>
    </subcellularLocation>
</comment>
<name>A0A2R5GFT2_9STRA</name>
<dbReference type="InterPro" id="IPR013238">
    <property type="entry name" value="RNA_pol_III_Rbc25"/>
</dbReference>
<keyword evidence="5" id="KW-0539">Nucleus</keyword>
<dbReference type="CDD" id="cd04330">
    <property type="entry name" value="RNAP_III_Rpc25_N"/>
    <property type="match status" value="1"/>
</dbReference>
<dbReference type="GO" id="GO:0005666">
    <property type="term" value="C:RNA polymerase III complex"/>
    <property type="evidence" value="ECO:0007669"/>
    <property type="project" value="TreeGrafter"/>
</dbReference>
<feature type="region of interest" description="Disordered" evidence="6">
    <location>
        <begin position="258"/>
        <end position="279"/>
    </location>
</feature>
<organism evidence="9 10">
    <name type="scientific">Hondaea fermentalgiana</name>
    <dbReference type="NCBI Taxonomy" id="2315210"/>
    <lineage>
        <taxon>Eukaryota</taxon>
        <taxon>Sar</taxon>
        <taxon>Stramenopiles</taxon>
        <taxon>Bigyra</taxon>
        <taxon>Labyrinthulomycetes</taxon>
        <taxon>Thraustochytrida</taxon>
        <taxon>Thraustochytriidae</taxon>
        <taxon>Hondaea</taxon>
    </lineage>
</organism>
<proteinExistence type="inferred from homology"/>
<dbReference type="AlphaFoldDB" id="A0A2R5GFT2"/>
<evidence type="ECO:0000259" key="8">
    <source>
        <dbReference type="Pfam" id="PF08292"/>
    </source>
</evidence>
<keyword evidence="10" id="KW-1185">Reference proteome</keyword>
<keyword evidence="4" id="KW-0804">Transcription</keyword>
<dbReference type="Pfam" id="PF03876">
    <property type="entry name" value="SHS2_Rpb7-N"/>
    <property type="match status" value="1"/>
</dbReference>
<dbReference type="EMBL" id="BEYU01000065">
    <property type="protein sequence ID" value="GBG29760.1"/>
    <property type="molecule type" value="Genomic_DNA"/>
</dbReference>
<dbReference type="InterPro" id="IPR012340">
    <property type="entry name" value="NA-bd_OB-fold"/>
</dbReference>
<accession>A0A2R5GFT2</accession>
<evidence type="ECO:0000256" key="5">
    <source>
        <dbReference type="ARBA" id="ARBA00023242"/>
    </source>
</evidence>
<reference evidence="9 10" key="1">
    <citation type="submission" date="2017-12" db="EMBL/GenBank/DDBJ databases">
        <title>Sequencing, de novo assembly and annotation of complete genome of a new Thraustochytrid species, strain FCC1311.</title>
        <authorList>
            <person name="Sedici K."/>
            <person name="Godart F."/>
            <person name="Aiese Cigliano R."/>
            <person name="Sanseverino W."/>
            <person name="Barakat M."/>
            <person name="Ortet P."/>
            <person name="Marechal E."/>
            <person name="Cagnac O."/>
            <person name="Amato A."/>
        </authorList>
    </citation>
    <scope>NUCLEOTIDE SEQUENCE [LARGE SCALE GENOMIC DNA]</scope>
</reference>
<evidence type="ECO:0000256" key="1">
    <source>
        <dbReference type="ARBA" id="ARBA00004123"/>
    </source>
</evidence>
<sequence length="279" mass="31568">MFVAHELRDTLRVDPSQFGREKLSVLTRLVDSKYANKVVPNVGLCVCLKEFVTIGDAYIFPGDGACHTDVVFLMVVFRPHKGEVLEGVVNLCCKEFLRISVDFFHDIYIEPQHLPVPSRWDDDERMWVWEYEDEEEGGEKAADEDNDAGFYLKSESRIRFKIESVRFRPVFMDESSERLLSSRERVQSISLPAGISSGSDSLSQLPQHVQGRQRSMSTSSAIMTPLEDNILLPGSKQKGPMLVMASCSELGLGACEWWEEDAEEEAGEEEYAEEEEEAA</sequence>
<dbReference type="SUPFAM" id="SSF88798">
    <property type="entry name" value="N-terminal, heterodimerisation domain of RBP7 (RpoE)"/>
    <property type="match status" value="1"/>
</dbReference>
<dbReference type="InterPro" id="IPR045113">
    <property type="entry name" value="Rpb7-like"/>
</dbReference>
<feature type="domain" description="RNA polymerase III subunit Rpc25" evidence="8">
    <location>
        <begin position="83"/>
        <end position="258"/>
    </location>
</feature>
<evidence type="ECO:0000256" key="6">
    <source>
        <dbReference type="SAM" id="MobiDB-lite"/>
    </source>
</evidence>
<dbReference type="GO" id="GO:0006384">
    <property type="term" value="P:transcription initiation at RNA polymerase III promoter"/>
    <property type="evidence" value="ECO:0007669"/>
    <property type="project" value="TreeGrafter"/>
</dbReference>
<dbReference type="InterPro" id="IPR036898">
    <property type="entry name" value="RNA_pol_Rpb7-like_N_sf"/>
</dbReference>
<dbReference type="PANTHER" id="PTHR12709">
    <property type="entry name" value="DNA-DIRECTED RNA POLYMERASE II, III"/>
    <property type="match status" value="1"/>
</dbReference>
<dbReference type="Proteomes" id="UP000241890">
    <property type="component" value="Unassembled WGS sequence"/>
</dbReference>
<dbReference type="Gene3D" id="2.40.50.140">
    <property type="entry name" value="Nucleic acid-binding proteins"/>
    <property type="match status" value="1"/>
</dbReference>